<evidence type="ECO:0000256" key="1">
    <source>
        <dbReference type="SAM" id="Phobius"/>
    </source>
</evidence>
<dbReference type="GO" id="GO:0016491">
    <property type="term" value="F:oxidoreductase activity"/>
    <property type="evidence" value="ECO:0007669"/>
    <property type="project" value="TreeGrafter"/>
</dbReference>
<dbReference type="Pfam" id="PF00106">
    <property type="entry name" value="adh_short"/>
    <property type="match status" value="1"/>
</dbReference>
<proteinExistence type="predicted"/>
<dbReference type="InterPro" id="IPR036291">
    <property type="entry name" value="NAD(P)-bd_dom_sf"/>
</dbReference>
<evidence type="ECO:0000313" key="3">
    <source>
        <dbReference type="Proteomes" id="UP001372834"/>
    </source>
</evidence>
<comment type="caution">
    <text evidence="2">The sequence shown here is derived from an EMBL/GenBank/DDBJ whole genome shotgun (WGS) entry which is preliminary data.</text>
</comment>
<dbReference type="InterPro" id="IPR002347">
    <property type="entry name" value="SDR_fam"/>
</dbReference>
<reference evidence="2 3" key="1">
    <citation type="submission" date="2023-10" db="EMBL/GenBank/DDBJ databases">
        <title>Genomes of two closely related lineages of the louse Polyplax serrata with different host specificities.</title>
        <authorList>
            <person name="Martinu J."/>
            <person name="Tarabai H."/>
            <person name="Stefka J."/>
            <person name="Hypsa V."/>
        </authorList>
    </citation>
    <scope>NUCLEOTIDE SEQUENCE [LARGE SCALE GENOMIC DNA]</scope>
    <source>
        <strain evidence="2">HR10_N</strain>
    </source>
</reference>
<dbReference type="PANTHER" id="PTHR43313">
    <property type="entry name" value="SHORT-CHAIN DEHYDROGENASE/REDUCTASE FAMILY 9C"/>
    <property type="match status" value="1"/>
</dbReference>
<name>A0AAN8SIK0_POLSC</name>
<organism evidence="2 3">
    <name type="scientific">Polyplax serrata</name>
    <name type="common">Common mouse louse</name>
    <dbReference type="NCBI Taxonomy" id="468196"/>
    <lineage>
        <taxon>Eukaryota</taxon>
        <taxon>Metazoa</taxon>
        <taxon>Ecdysozoa</taxon>
        <taxon>Arthropoda</taxon>
        <taxon>Hexapoda</taxon>
        <taxon>Insecta</taxon>
        <taxon>Pterygota</taxon>
        <taxon>Neoptera</taxon>
        <taxon>Paraneoptera</taxon>
        <taxon>Psocodea</taxon>
        <taxon>Troctomorpha</taxon>
        <taxon>Phthiraptera</taxon>
        <taxon>Anoplura</taxon>
        <taxon>Polyplacidae</taxon>
        <taxon>Polyplax</taxon>
    </lineage>
</organism>
<gene>
    <name evidence="2" type="ORF">RUM43_001607</name>
</gene>
<sequence length="362" mass="39503">MALLLSAYQVIDVLAFNTGPSHMDDQTAFVLALQLIALCTVVSALILYLMCRIRKNYFTPFSDGSDLTYMNIGGGKAVLVTSLDNILGLQLAYHLASRGFRVFAGVKPSGYEADVQGTVDSETSASKKILEAKWKRFEACCKKEENENFVGLVVLPLDVTREDLLHDALGTIRRHLPAGEDGLWAVINTAGLPCRGRLENQDSPYWDAVMKQNVTGTLKVAKTFLPLLRNKKGRLINIGAKVANSEDGPQTLVAHTASRYAVEGASAALRNEMKHVGIKVITLHPEGLEISRLFASPSLPAKIGPDGYADYDISVLPALSLEVIEEAVLSDQPKASYTLLKTVGFTRIREKFVNLNKSIQVV</sequence>
<evidence type="ECO:0000313" key="2">
    <source>
        <dbReference type="EMBL" id="KAK6645331.1"/>
    </source>
</evidence>
<dbReference type="Gene3D" id="3.40.50.720">
    <property type="entry name" value="NAD(P)-binding Rossmann-like Domain"/>
    <property type="match status" value="1"/>
</dbReference>
<keyword evidence="1" id="KW-0472">Membrane</keyword>
<dbReference type="PANTHER" id="PTHR43313:SF36">
    <property type="entry name" value="D-BETA-HYDROXYBUTYRATE DEHYDROGENASE, MITOCHONDRIAL"/>
    <property type="match status" value="1"/>
</dbReference>
<feature type="transmembrane region" description="Helical" evidence="1">
    <location>
        <begin position="31"/>
        <end position="51"/>
    </location>
</feature>
<keyword evidence="1" id="KW-0812">Transmembrane</keyword>
<accession>A0AAN8SIK0</accession>
<dbReference type="GO" id="GO:0008202">
    <property type="term" value="P:steroid metabolic process"/>
    <property type="evidence" value="ECO:0007669"/>
    <property type="project" value="TreeGrafter"/>
</dbReference>
<dbReference type="EMBL" id="JAWJWE010000001">
    <property type="protein sequence ID" value="KAK6645331.1"/>
    <property type="molecule type" value="Genomic_DNA"/>
</dbReference>
<protein>
    <submittedName>
        <fullName evidence="2">Uncharacterized protein</fullName>
    </submittedName>
</protein>
<dbReference type="Proteomes" id="UP001372834">
    <property type="component" value="Unassembled WGS sequence"/>
</dbReference>
<dbReference type="SUPFAM" id="SSF51735">
    <property type="entry name" value="NAD(P)-binding Rossmann-fold domains"/>
    <property type="match status" value="1"/>
</dbReference>
<keyword evidence="1" id="KW-1133">Transmembrane helix</keyword>
<dbReference type="AlphaFoldDB" id="A0AAN8SIK0"/>